<protein>
    <submittedName>
        <fullName evidence="6">Peptidase M16 domain protein</fullName>
    </submittedName>
</protein>
<dbReference type="Gene3D" id="3.30.830.10">
    <property type="entry name" value="Metalloenzyme, LuxS/M16 peptidase-like"/>
    <property type="match status" value="2"/>
</dbReference>
<comment type="cofactor">
    <cofactor evidence="1">
        <name>Zn(2+)</name>
        <dbReference type="ChEBI" id="CHEBI:29105"/>
    </cofactor>
</comment>
<dbReference type="GO" id="GO:0046872">
    <property type="term" value="F:metal ion binding"/>
    <property type="evidence" value="ECO:0007669"/>
    <property type="project" value="InterPro"/>
</dbReference>
<evidence type="ECO:0000313" key="6">
    <source>
        <dbReference type="EMBL" id="ACE05093.1"/>
    </source>
</evidence>
<dbReference type="OrthoDB" id="9811314at2"/>
<dbReference type="InterPro" id="IPR007863">
    <property type="entry name" value="Peptidase_M16_C"/>
</dbReference>
<feature type="domain" description="Peptidase M16 C-terminal" evidence="5">
    <location>
        <begin position="177"/>
        <end position="353"/>
    </location>
</feature>
<name>B3ENK4_CHLPB</name>
<comment type="similarity">
    <text evidence="2 3">Belongs to the peptidase M16 family.</text>
</comment>
<evidence type="ECO:0000256" key="3">
    <source>
        <dbReference type="RuleBase" id="RU004447"/>
    </source>
</evidence>
<dbReference type="GO" id="GO:0006508">
    <property type="term" value="P:proteolysis"/>
    <property type="evidence" value="ECO:0007669"/>
    <property type="project" value="InterPro"/>
</dbReference>
<dbReference type="EMBL" id="CP001101">
    <property type="protein sequence ID" value="ACE05093.1"/>
    <property type="molecule type" value="Genomic_DNA"/>
</dbReference>
<evidence type="ECO:0000259" key="5">
    <source>
        <dbReference type="Pfam" id="PF05193"/>
    </source>
</evidence>
<proteinExistence type="inferred from homology"/>
<evidence type="ECO:0000259" key="4">
    <source>
        <dbReference type="Pfam" id="PF00675"/>
    </source>
</evidence>
<dbReference type="Pfam" id="PF05193">
    <property type="entry name" value="Peptidase_M16_C"/>
    <property type="match status" value="1"/>
</dbReference>
<dbReference type="SUPFAM" id="SSF63411">
    <property type="entry name" value="LuxS/MPP-like metallohydrolase"/>
    <property type="match status" value="2"/>
</dbReference>
<dbReference type="KEGG" id="cpb:Cphamn1_2188"/>
<dbReference type="InterPro" id="IPR001431">
    <property type="entry name" value="Pept_M16_Zn_BS"/>
</dbReference>
<dbReference type="InterPro" id="IPR011249">
    <property type="entry name" value="Metalloenz_LuxS/M16"/>
</dbReference>
<evidence type="ECO:0000256" key="1">
    <source>
        <dbReference type="ARBA" id="ARBA00001947"/>
    </source>
</evidence>
<dbReference type="InterPro" id="IPR011765">
    <property type="entry name" value="Pept_M16_N"/>
</dbReference>
<dbReference type="Pfam" id="PF00675">
    <property type="entry name" value="Peptidase_M16"/>
    <property type="match status" value="1"/>
</dbReference>
<dbReference type="HOGENOM" id="CLU_009902_3_0_10"/>
<dbReference type="PROSITE" id="PS00143">
    <property type="entry name" value="INSULINASE"/>
    <property type="match status" value="1"/>
</dbReference>
<dbReference type="AlphaFoldDB" id="B3ENK4"/>
<gene>
    <name evidence="6" type="ordered locus">Cphamn1_2188</name>
</gene>
<dbReference type="FunFam" id="3.30.830.10:FF:000008">
    <property type="entry name" value="Mitochondrial-processing peptidase subunit beta"/>
    <property type="match status" value="1"/>
</dbReference>
<dbReference type="eggNOG" id="COG0612">
    <property type="taxonomic scope" value="Bacteria"/>
</dbReference>
<feature type="domain" description="Peptidase M16 N-terminal" evidence="4">
    <location>
        <begin position="23"/>
        <end position="170"/>
    </location>
</feature>
<dbReference type="STRING" id="331678.Cphamn1_2188"/>
<dbReference type="PANTHER" id="PTHR11851">
    <property type="entry name" value="METALLOPROTEASE"/>
    <property type="match status" value="1"/>
</dbReference>
<evidence type="ECO:0000256" key="2">
    <source>
        <dbReference type="ARBA" id="ARBA00007261"/>
    </source>
</evidence>
<dbReference type="GO" id="GO:0004222">
    <property type="term" value="F:metalloendopeptidase activity"/>
    <property type="evidence" value="ECO:0007669"/>
    <property type="project" value="InterPro"/>
</dbReference>
<reference evidence="6" key="1">
    <citation type="submission" date="2008-06" db="EMBL/GenBank/DDBJ databases">
        <title>Complete sequence of Chlorobium phaeobacteroides BS1.</title>
        <authorList>
            <consortium name="US DOE Joint Genome Institute"/>
            <person name="Lucas S."/>
            <person name="Copeland A."/>
            <person name="Lapidus A."/>
            <person name="Glavina del Rio T."/>
            <person name="Dalin E."/>
            <person name="Tice H."/>
            <person name="Bruce D."/>
            <person name="Goodwin L."/>
            <person name="Pitluck S."/>
            <person name="Schmutz J."/>
            <person name="Larimer F."/>
            <person name="Land M."/>
            <person name="Hauser L."/>
            <person name="Kyrpides N."/>
            <person name="Ovchinnikova G."/>
            <person name="Li T."/>
            <person name="Liu Z."/>
            <person name="Zhao F."/>
            <person name="Overmann J."/>
            <person name="Bryant D.A."/>
            <person name="Richardson P."/>
        </authorList>
    </citation>
    <scope>NUCLEOTIDE SEQUENCE [LARGE SCALE GENOMIC DNA]</scope>
    <source>
        <strain evidence="6">BS1</strain>
    </source>
</reference>
<sequence length="424" mass="48037">MQHDNLCISAGQVIENNLQNGLRVVSNYTPHVNTITLGIWINAGSREDPEKLSGLSHFLEHAVFKGTHSKDHLAISRCIEQVGGYIDAYTTKENTCIYIRCLKEHRALAFDLLSDMICNPSFPEDEIEKEKAVVIEEIHGINDSPEELIFDQFDTLAFPHHPLGPTILGTEKTVNRITTGSLRKFMRQHYVAENMLVTAVGNISHEEIMLLAEKSFSGLNTRPSSSGTARTFRQEDYHPFHLKRKKPLYQTQLLYGMAVPRNDTFFYSLLLLNTLLSGGMSSILSLELREHNALAYNAYSSLTFFDDATLLNIYAATDPENTEKALLIIKNVLNAENISKISREEHQAAINKLRGGMLMEMEKMIQRMSKAARDIFYFGKAVELEEKISRIDNITPDDLGYAAEYLQQHTEASTLLYEPDEDMR</sequence>
<accession>B3ENK4</accession>
<dbReference type="InterPro" id="IPR050361">
    <property type="entry name" value="MPP/UQCRC_Complex"/>
</dbReference>
<dbReference type="PANTHER" id="PTHR11851:SF49">
    <property type="entry name" value="MITOCHONDRIAL-PROCESSING PEPTIDASE SUBUNIT ALPHA"/>
    <property type="match status" value="1"/>
</dbReference>
<organism evidence="6">
    <name type="scientific">Chlorobium phaeobacteroides (strain BS1)</name>
    <dbReference type="NCBI Taxonomy" id="331678"/>
    <lineage>
        <taxon>Bacteria</taxon>
        <taxon>Pseudomonadati</taxon>
        <taxon>Chlorobiota</taxon>
        <taxon>Chlorobiia</taxon>
        <taxon>Chlorobiales</taxon>
        <taxon>Chlorobiaceae</taxon>
        <taxon>Chlorobium/Pelodictyon group</taxon>
        <taxon>Chlorobium</taxon>
    </lineage>
</organism>